<dbReference type="Pfam" id="PF00459">
    <property type="entry name" value="Inositol_P"/>
    <property type="match status" value="1"/>
</dbReference>
<dbReference type="InterPro" id="IPR011809">
    <property type="entry name" value="His_9_proposed"/>
</dbReference>
<dbReference type="Gene3D" id="3.40.190.80">
    <property type="match status" value="1"/>
</dbReference>
<feature type="binding site" evidence="14">
    <location>
        <position position="105"/>
    </location>
    <ligand>
        <name>Mg(2+)</name>
        <dbReference type="ChEBI" id="CHEBI:18420"/>
        <label>1</label>
        <note>catalytic</note>
    </ligand>
</feature>
<keyword evidence="16" id="KW-1185">Reference proteome</keyword>
<keyword evidence="10" id="KW-0368">Histidine biosynthesis</keyword>
<evidence type="ECO:0000313" key="15">
    <source>
        <dbReference type="EMBL" id="GMA26853.1"/>
    </source>
</evidence>
<evidence type="ECO:0000256" key="3">
    <source>
        <dbReference type="ARBA" id="ARBA00009759"/>
    </source>
</evidence>
<dbReference type="NCBIfam" id="TIGR02067">
    <property type="entry name" value="his_9_HisN"/>
    <property type="match status" value="1"/>
</dbReference>
<dbReference type="PROSITE" id="PS00629">
    <property type="entry name" value="IMP_1"/>
    <property type="match status" value="1"/>
</dbReference>
<dbReference type="InterPro" id="IPR051090">
    <property type="entry name" value="Inositol_monoP_superfamily"/>
</dbReference>
<dbReference type="GO" id="GO:0004401">
    <property type="term" value="F:histidinol-phosphatase activity"/>
    <property type="evidence" value="ECO:0007669"/>
    <property type="project" value="UniProtKB-UniRule"/>
</dbReference>
<feature type="binding site" evidence="14">
    <location>
        <position position="88"/>
    </location>
    <ligand>
        <name>Mg(2+)</name>
        <dbReference type="ChEBI" id="CHEBI:18420"/>
        <label>1</label>
        <note>catalytic</note>
    </ligand>
</feature>
<keyword evidence="6" id="KW-0028">Amino-acid biosynthesis</keyword>
<dbReference type="Gene3D" id="3.30.540.10">
    <property type="entry name" value="Fructose-1,6-Bisphosphatase, subunit A, domain 1"/>
    <property type="match status" value="1"/>
</dbReference>
<dbReference type="FunFam" id="3.30.540.10:FF:000003">
    <property type="entry name" value="Inositol-1-monophosphatase"/>
    <property type="match status" value="1"/>
</dbReference>
<comment type="catalytic activity">
    <reaction evidence="11">
        <text>L-histidinol phosphate + H2O = L-histidinol + phosphate</text>
        <dbReference type="Rhea" id="RHEA:14465"/>
        <dbReference type="ChEBI" id="CHEBI:15377"/>
        <dbReference type="ChEBI" id="CHEBI:43474"/>
        <dbReference type="ChEBI" id="CHEBI:57699"/>
        <dbReference type="ChEBI" id="CHEBI:57980"/>
        <dbReference type="EC" id="3.1.3.15"/>
    </reaction>
</comment>
<evidence type="ECO:0000256" key="1">
    <source>
        <dbReference type="ARBA" id="ARBA00001946"/>
    </source>
</evidence>
<dbReference type="GO" id="GO:0000105">
    <property type="term" value="P:L-histidine biosynthetic process"/>
    <property type="evidence" value="ECO:0007669"/>
    <property type="project" value="UniProtKB-UniRule"/>
</dbReference>
<proteinExistence type="inferred from homology"/>
<organism evidence="15 16">
    <name type="scientific">Arenivirga flava</name>
    <dbReference type="NCBI Taxonomy" id="1930060"/>
    <lineage>
        <taxon>Bacteria</taxon>
        <taxon>Bacillati</taxon>
        <taxon>Actinomycetota</taxon>
        <taxon>Actinomycetes</taxon>
        <taxon>Micrococcales</taxon>
        <taxon>Microbacteriaceae</taxon>
        <taxon>Arenivirga</taxon>
    </lineage>
</organism>
<accession>A0AA37UA46</accession>
<sequence>MSSASDPTPASASASTLPAGDELATDLALALRLADAADAISSERFGAQDLRIDTKPDRTPVTDADQAVERAIRSGVEAERPDDAFLGEEYGTVGEASRQWIVDPIDGTANFLRGAPVWATLIALVVDGVPVLGVVSSPALGKRWWATRGGGAWISERGGEPRRLAVSSVGALEDASISYNSMQQWDQAGMLEPLVALSRRVWRTRAYGDMWSYMLVAEGVLDVAGEFDLQVYDMAALVPIVEEAGGRFTSVAGEDGPWHGSALATNGLLHDATLAALHS</sequence>
<name>A0AA37UA46_9MICO</name>
<evidence type="ECO:0000256" key="7">
    <source>
        <dbReference type="ARBA" id="ARBA00022723"/>
    </source>
</evidence>
<evidence type="ECO:0000256" key="11">
    <source>
        <dbReference type="ARBA" id="ARBA00049158"/>
    </source>
</evidence>
<reference evidence="15 16" key="1">
    <citation type="journal article" date="2014" name="Int. J. Syst. Evol. Microbiol.">
        <title>Complete genome sequence of Corynebacterium casei LMG S-19264T (=DSM 44701T), isolated from a smear-ripened cheese.</title>
        <authorList>
            <consortium name="US DOE Joint Genome Institute (JGI-PGF)"/>
            <person name="Walter F."/>
            <person name="Albersmeier A."/>
            <person name="Kalinowski J."/>
            <person name="Ruckert C."/>
        </authorList>
    </citation>
    <scope>NUCLEOTIDE SEQUENCE [LARGE SCALE GENOMIC DNA]</scope>
    <source>
        <strain evidence="15 16">NBRC 112289</strain>
    </source>
</reference>
<protein>
    <recommendedName>
        <fullName evidence="5 13">Histidinol-phosphatase</fullName>
        <ecNumber evidence="4 13">3.1.3.15</ecNumber>
    </recommendedName>
</protein>
<comment type="cofactor">
    <cofactor evidence="1 14">
        <name>Mg(2+)</name>
        <dbReference type="ChEBI" id="CHEBI:18420"/>
    </cofactor>
</comment>
<comment type="similarity">
    <text evidence="3">Belongs to the inositol monophosphatase superfamily.</text>
</comment>
<keyword evidence="8" id="KW-0378">Hydrolase</keyword>
<evidence type="ECO:0000256" key="14">
    <source>
        <dbReference type="PIRSR" id="PIRSR600760-2"/>
    </source>
</evidence>
<comment type="function">
    <text evidence="12">Catalyzes the dephosphorylation of histidinol-phosphate to histidinol, the direct precursor of histidine.</text>
</comment>
<dbReference type="Proteomes" id="UP001157160">
    <property type="component" value="Unassembled WGS sequence"/>
</dbReference>
<keyword evidence="7 14" id="KW-0479">Metal-binding</keyword>
<evidence type="ECO:0000256" key="13">
    <source>
        <dbReference type="NCBIfam" id="TIGR02067"/>
    </source>
</evidence>
<dbReference type="PANTHER" id="PTHR43200">
    <property type="entry name" value="PHOSPHATASE"/>
    <property type="match status" value="1"/>
</dbReference>
<dbReference type="GO" id="GO:0046872">
    <property type="term" value="F:metal ion binding"/>
    <property type="evidence" value="ECO:0007669"/>
    <property type="project" value="UniProtKB-KW"/>
</dbReference>
<evidence type="ECO:0000313" key="16">
    <source>
        <dbReference type="Proteomes" id="UP001157160"/>
    </source>
</evidence>
<gene>
    <name evidence="15" type="ORF">GCM10025874_01060</name>
</gene>
<dbReference type="InterPro" id="IPR020583">
    <property type="entry name" value="Inositol_monoP_metal-BS"/>
</dbReference>
<comment type="caution">
    <text evidence="15">The sequence shown here is derived from an EMBL/GenBank/DDBJ whole genome shotgun (WGS) entry which is preliminary data.</text>
</comment>
<evidence type="ECO:0000256" key="5">
    <source>
        <dbReference type="ARBA" id="ARBA00021697"/>
    </source>
</evidence>
<dbReference type="PRINTS" id="PR00377">
    <property type="entry name" value="IMPHPHTASES"/>
</dbReference>
<dbReference type="SUPFAM" id="SSF56655">
    <property type="entry name" value="Carbohydrate phosphatase"/>
    <property type="match status" value="1"/>
</dbReference>
<evidence type="ECO:0000256" key="4">
    <source>
        <dbReference type="ARBA" id="ARBA00013085"/>
    </source>
</evidence>
<comment type="pathway">
    <text evidence="2">Amino-acid biosynthesis; L-histidine biosynthesis; L-histidine from 5-phospho-alpha-D-ribose 1-diphosphate: step 8/9.</text>
</comment>
<feature type="binding site" evidence="14">
    <location>
        <position position="233"/>
    </location>
    <ligand>
        <name>Mg(2+)</name>
        <dbReference type="ChEBI" id="CHEBI:18420"/>
        <label>1</label>
        <note>catalytic</note>
    </ligand>
</feature>
<keyword evidence="9 14" id="KW-0460">Magnesium</keyword>
<evidence type="ECO:0000256" key="8">
    <source>
        <dbReference type="ARBA" id="ARBA00022801"/>
    </source>
</evidence>
<dbReference type="EMBL" id="BSUL01000001">
    <property type="protein sequence ID" value="GMA26853.1"/>
    <property type="molecule type" value="Genomic_DNA"/>
</dbReference>
<dbReference type="InterPro" id="IPR000760">
    <property type="entry name" value="Inositol_monophosphatase-like"/>
</dbReference>
<dbReference type="AlphaFoldDB" id="A0AA37UA46"/>
<dbReference type="PANTHER" id="PTHR43200:SF6">
    <property type="entry name" value="3'(2'),5'-BISPHOSPHATE NUCLEOTIDASE"/>
    <property type="match status" value="1"/>
</dbReference>
<evidence type="ECO:0000256" key="2">
    <source>
        <dbReference type="ARBA" id="ARBA00004970"/>
    </source>
</evidence>
<evidence type="ECO:0000256" key="12">
    <source>
        <dbReference type="ARBA" id="ARBA00053547"/>
    </source>
</evidence>
<feature type="binding site" evidence="14">
    <location>
        <position position="103"/>
    </location>
    <ligand>
        <name>Mg(2+)</name>
        <dbReference type="ChEBI" id="CHEBI:18420"/>
        <label>1</label>
        <note>catalytic</note>
    </ligand>
</feature>
<evidence type="ECO:0000256" key="6">
    <source>
        <dbReference type="ARBA" id="ARBA00022605"/>
    </source>
</evidence>
<evidence type="ECO:0000256" key="10">
    <source>
        <dbReference type="ARBA" id="ARBA00023102"/>
    </source>
</evidence>
<feature type="binding site" evidence="14">
    <location>
        <position position="106"/>
    </location>
    <ligand>
        <name>Mg(2+)</name>
        <dbReference type="ChEBI" id="CHEBI:18420"/>
        <label>1</label>
        <note>catalytic</note>
    </ligand>
</feature>
<evidence type="ECO:0000256" key="9">
    <source>
        <dbReference type="ARBA" id="ARBA00022842"/>
    </source>
</evidence>
<dbReference type="EC" id="3.1.3.15" evidence="4 13"/>